<evidence type="ECO:0000313" key="1">
    <source>
        <dbReference type="EMBL" id="CAK0830844.1"/>
    </source>
</evidence>
<protein>
    <submittedName>
        <fullName evidence="1">Uncharacterized protein</fullName>
    </submittedName>
</protein>
<gene>
    <name evidence="1" type="ORF">PCOR1329_LOCUS29356</name>
</gene>
<evidence type="ECO:0000313" key="2">
    <source>
        <dbReference type="Proteomes" id="UP001189429"/>
    </source>
</evidence>
<proteinExistence type="predicted"/>
<dbReference type="Proteomes" id="UP001189429">
    <property type="component" value="Unassembled WGS sequence"/>
</dbReference>
<name>A0ABN9SFT1_9DINO</name>
<organism evidence="1 2">
    <name type="scientific">Prorocentrum cordatum</name>
    <dbReference type="NCBI Taxonomy" id="2364126"/>
    <lineage>
        <taxon>Eukaryota</taxon>
        <taxon>Sar</taxon>
        <taxon>Alveolata</taxon>
        <taxon>Dinophyceae</taxon>
        <taxon>Prorocentrales</taxon>
        <taxon>Prorocentraceae</taxon>
        <taxon>Prorocentrum</taxon>
    </lineage>
</organism>
<keyword evidence="2" id="KW-1185">Reference proteome</keyword>
<reference evidence="1" key="1">
    <citation type="submission" date="2023-10" db="EMBL/GenBank/DDBJ databases">
        <authorList>
            <person name="Chen Y."/>
            <person name="Shah S."/>
            <person name="Dougan E. K."/>
            <person name="Thang M."/>
            <person name="Chan C."/>
        </authorList>
    </citation>
    <scope>NUCLEOTIDE SEQUENCE [LARGE SCALE GENOMIC DNA]</scope>
</reference>
<accession>A0ABN9SFT1</accession>
<dbReference type="EMBL" id="CAUYUJ010011046">
    <property type="protein sequence ID" value="CAK0830844.1"/>
    <property type="molecule type" value="Genomic_DNA"/>
</dbReference>
<sequence length="107" mass="11732">RGRGARRRAFPLPRSAEVGAGRWGRLRLFLDTAEDSLALQAKGESAPLFCGSVVVKLPLTRDGMRAAAQLRRRHTQESVFSASPGSVCKSTAGFRSGMSLYRRKIQK</sequence>
<feature type="non-terminal residue" evidence="1">
    <location>
        <position position="1"/>
    </location>
</feature>
<comment type="caution">
    <text evidence="1">The sequence shown here is derived from an EMBL/GenBank/DDBJ whole genome shotgun (WGS) entry which is preliminary data.</text>
</comment>